<dbReference type="InterPro" id="IPR000257">
    <property type="entry name" value="Uroporphyrinogen_deCOase"/>
</dbReference>
<sequence length="334" mass="36728">MEIQKWLQETIGQNERRAIPIMTHPGIELCGKTVKEAVTSGTVHAEAICRLNELYPAAAPTVIMDLTVEAEAFGAKVVFPEDEVPSVTEPLVSDKESIDNLQIPSLDSARIPEYLKANRLTAERINDKPVFAGCIGPFSLAGRLFGLSELMIALYVEPENITILLDKCTRFLIDYCRAIKATSVHGVIMAEPAAGLISNEDSILYSTTYVRQVVEAVQDENFIVILHNCGNAGHCTDAMVQSRAAGLHFGNKINMMDALADCPTDRLVMGNLDPVGLFKQSFSEEVYAATMDLLQQTKSWKNFILSTGCDVPPHIPAENIKSFYQALSDFNRSM</sequence>
<evidence type="ECO:0000313" key="2">
    <source>
        <dbReference type="EMBL" id="KKB55460.1"/>
    </source>
</evidence>
<dbReference type="PATRIC" id="fig|1203610.3.peg.2997"/>
<reference evidence="2 3" key="1">
    <citation type="submission" date="2013-04" db="EMBL/GenBank/DDBJ databases">
        <title>The Genome Sequence of Parabacteroides gordonii DSM 23371.</title>
        <authorList>
            <consortium name="The Broad Institute Genomics Platform"/>
            <person name="Earl A."/>
            <person name="Ward D."/>
            <person name="Feldgarden M."/>
            <person name="Gevers D."/>
            <person name="Martens E."/>
            <person name="Sakamoto M."/>
            <person name="Benno Y."/>
            <person name="Suzuki N."/>
            <person name="Matsunaga N."/>
            <person name="Koshihara K."/>
            <person name="Seki M."/>
            <person name="Komiya H."/>
            <person name="Walker B."/>
            <person name="Young S."/>
            <person name="Zeng Q."/>
            <person name="Gargeya S."/>
            <person name="Fitzgerald M."/>
            <person name="Haas B."/>
            <person name="Abouelleil A."/>
            <person name="Allen A.W."/>
            <person name="Alvarado L."/>
            <person name="Arachchi H.M."/>
            <person name="Berlin A.M."/>
            <person name="Chapman S.B."/>
            <person name="Gainer-Dewar J."/>
            <person name="Goldberg J."/>
            <person name="Griggs A."/>
            <person name="Gujja S."/>
            <person name="Hansen M."/>
            <person name="Howarth C."/>
            <person name="Imamovic A."/>
            <person name="Ireland A."/>
            <person name="Larimer J."/>
            <person name="McCowan C."/>
            <person name="Murphy C."/>
            <person name="Pearson M."/>
            <person name="Poon T.W."/>
            <person name="Priest M."/>
            <person name="Roberts A."/>
            <person name="Saif S."/>
            <person name="Shea T."/>
            <person name="Sisk P."/>
            <person name="Sykes S."/>
            <person name="Wortman J."/>
            <person name="Nusbaum C."/>
            <person name="Birren B."/>
        </authorList>
    </citation>
    <scope>NUCLEOTIDE SEQUENCE [LARGE SCALE GENOMIC DNA]</scope>
    <source>
        <strain evidence="2 3">MS-1</strain>
    </source>
</reference>
<dbReference type="Proteomes" id="UP000033035">
    <property type="component" value="Unassembled WGS sequence"/>
</dbReference>
<evidence type="ECO:0000313" key="3">
    <source>
        <dbReference type="Proteomes" id="UP000033035"/>
    </source>
</evidence>
<dbReference type="Gene3D" id="3.20.20.210">
    <property type="match status" value="1"/>
</dbReference>
<dbReference type="GO" id="GO:0032259">
    <property type="term" value="P:methylation"/>
    <property type="evidence" value="ECO:0007669"/>
    <property type="project" value="UniProtKB-KW"/>
</dbReference>
<dbReference type="GO" id="GO:0006779">
    <property type="term" value="P:porphyrin-containing compound biosynthetic process"/>
    <property type="evidence" value="ECO:0007669"/>
    <property type="project" value="InterPro"/>
</dbReference>
<dbReference type="GO" id="GO:0004853">
    <property type="term" value="F:uroporphyrinogen decarboxylase activity"/>
    <property type="evidence" value="ECO:0007669"/>
    <property type="project" value="InterPro"/>
</dbReference>
<dbReference type="PANTHER" id="PTHR47099:SF1">
    <property type="entry name" value="METHYLCOBAMIDE:COM METHYLTRANSFERASE MTBA"/>
    <property type="match status" value="1"/>
</dbReference>
<name>A0A0F5JD67_9BACT</name>
<dbReference type="GO" id="GO:0008168">
    <property type="term" value="F:methyltransferase activity"/>
    <property type="evidence" value="ECO:0007669"/>
    <property type="project" value="UniProtKB-KW"/>
</dbReference>
<dbReference type="SUPFAM" id="SSF51726">
    <property type="entry name" value="UROD/MetE-like"/>
    <property type="match status" value="1"/>
</dbReference>
<evidence type="ECO:0000259" key="1">
    <source>
        <dbReference type="Pfam" id="PF01208"/>
    </source>
</evidence>
<gene>
    <name evidence="2" type="ORF">HMPREF1536_02929</name>
</gene>
<feature type="domain" description="Uroporphyrinogen decarboxylase (URO-D)" evidence="1">
    <location>
        <begin position="28"/>
        <end position="327"/>
    </location>
</feature>
<proteinExistence type="predicted"/>
<comment type="caution">
    <text evidence="2">The sequence shown here is derived from an EMBL/GenBank/DDBJ whole genome shotgun (WGS) entry which is preliminary data.</text>
</comment>
<dbReference type="PANTHER" id="PTHR47099">
    <property type="entry name" value="METHYLCOBAMIDE:COM METHYLTRANSFERASE MTBA"/>
    <property type="match status" value="1"/>
</dbReference>
<organism evidence="2 3">
    <name type="scientific">Parabacteroides gordonii MS-1 = DSM 23371</name>
    <dbReference type="NCBI Taxonomy" id="1203610"/>
    <lineage>
        <taxon>Bacteria</taxon>
        <taxon>Pseudomonadati</taxon>
        <taxon>Bacteroidota</taxon>
        <taxon>Bacteroidia</taxon>
        <taxon>Bacteroidales</taxon>
        <taxon>Tannerellaceae</taxon>
        <taxon>Parabacteroides</taxon>
    </lineage>
</organism>
<dbReference type="InterPro" id="IPR038071">
    <property type="entry name" value="UROD/MetE-like_sf"/>
</dbReference>
<dbReference type="CDD" id="cd03465">
    <property type="entry name" value="URO-D_like"/>
    <property type="match status" value="1"/>
</dbReference>
<dbReference type="RefSeq" id="WP_028728455.1">
    <property type="nucleotide sequence ID" value="NZ_AUAE01000031.1"/>
</dbReference>
<dbReference type="EMBL" id="AQHW01000015">
    <property type="protein sequence ID" value="KKB55460.1"/>
    <property type="molecule type" value="Genomic_DNA"/>
</dbReference>
<keyword evidence="3" id="KW-1185">Reference proteome</keyword>
<dbReference type="AlphaFoldDB" id="A0A0F5JD67"/>
<dbReference type="STRING" id="1203610.HMPREF1536_02929"/>
<accession>A0A0F5JD67</accession>
<dbReference type="Pfam" id="PF01208">
    <property type="entry name" value="URO-D"/>
    <property type="match status" value="1"/>
</dbReference>
<dbReference type="InterPro" id="IPR052024">
    <property type="entry name" value="Methanogen_methyltrans"/>
</dbReference>
<protein>
    <submittedName>
        <fullName evidence="2">MtaA/CmuA family methyltransferase</fullName>
    </submittedName>
</protein>
<keyword evidence="2" id="KW-0808">Transferase</keyword>
<keyword evidence="2" id="KW-0489">Methyltransferase</keyword>
<dbReference type="HOGENOM" id="CLU_040933_2_1_10"/>